<organism evidence="2 3">
    <name type="scientific">Trema orientale</name>
    <name type="common">Charcoal tree</name>
    <name type="synonym">Celtis orientalis</name>
    <dbReference type="NCBI Taxonomy" id="63057"/>
    <lineage>
        <taxon>Eukaryota</taxon>
        <taxon>Viridiplantae</taxon>
        <taxon>Streptophyta</taxon>
        <taxon>Embryophyta</taxon>
        <taxon>Tracheophyta</taxon>
        <taxon>Spermatophyta</taxon>
        <taxon>Magnoliopsida</taxon>
        <taxon>eudicotyledons</taxon>
        <taxon>Gunneridae</taxon>
        <taxon>Pentapetalae</taxon>
        <taxon>rosids</taxon>
        <taxon>fabids</taxon>
        <taxon>Rosales</taxon>
        <taxon>Cannabaceae</taxon>
        <taxon>Trema</taxon>
    </lineage>
</organism>
<reference evidence="3" key="1">
    <citation type="submission" date="2016-06" db="EMBL/GenBank/DDBJ databases">
        <title>Parallel loss of symbiosis genes in relatives of nitrogen-fixing non-legume Parasponia.</title>
        <authorList>
            <person name="Van Velzen R."/>
            <person name="Holmer R."/>
            <person name="Bu F."/>
            <person name="Rutten L."/>
            <person name="Van Zeijl A."/>
            <person name="Liu W."/>
            <person name="Santuari L."/>
            <person name="Cao Q."/>
            <person name="Sharma T."/>
            <person name="Shen D."/>
            <person name="Roswanjaya Y."/>
            <person name="Wardhani T."/>
            <person name="Kalhor M.S."/>
            <person name="Jansen J."/>
            <person name="Van den Hoogen J."/>
            <person name="Gungor B."/>
            <person name="Hartog M."/>
            <person name="Hontelez J."/>
            <person name="Verver J."/>
            <person name="Yang W.-C."/>
            <person name="Schijlen E."/>
            <person name="Repin R."/>
            <person name="Schilthuizen M."/>
            <person name="Schranz E."/>
            <person name="Heidstra R."/>
            <person name="Miyata K."/>
            <person name="Fedorova E."/>
            <person name="Kohlen W."/>
            <person name="Bisseling T."/>
            <person name="Smit S."/>
            <person name="Geurts R."/>
        </authorList>
    </citation>
    <scope>NUCLEOTIDE SEQUENCE [LARGE SCALE GENOMIC DNA]</scope>
    <source>
        <strain evidence="3">cv. RG33-2</strain>
    </source>
</reference>
<dbReference type="EMBL" id="JXTC01000622">
    <property type="protein sequence ID" value="PON43022.1"/>
    <property type="molecule type" value="Genomic_DNA"/>
</dbReference>
<dbReference type="OrthoDB" id="10474434at2759"/>
<feature type="region of interest" description="Disordered" evidence="1">
    <location>
        <begin position="1"/>
        <end position="27"/>
    </location>
</feature>
<comment type="caution">
    <text evidence="2">The sequence shown here is derived from an EMBL/GenBank/DDBJ whole genome shotgun (WGS) entry which is preliminary data.</text>
</comment>
<dbReference type="InParanoid" id="A0A2P5B2K4"/>
<protein>
    <submittedName>
        <fullName evidence="2">Uncharacterized protein</fullName>
    </submittedName>
</protein>
<dbReference type="Proteomes" id="UP000237000">
    <property type="component" value="Unassembled WGS sequence"/>
</dbReference>
<dbReference type="AlphaFoldDB" id="A0A2P5B2K4"/>
<accession>A0A2P5B2K4</accession>
<evidence type="ECO:0000313" key="2">
    <source>
        <dbReference type="EMBL" id="PON43022.1"/>
    </source>
</evidence>
<keyword evidence="3" id="KW-1185">Reference proteome</keyword>
<proteinExistence type="predicted"/>
<gene>
    <name evidence="2" type="ORF">TorRG33x02_334520</name>
</gene>
<evidence type="ECO:0000313" key="3">
    <source>
        <dbReference type="Proteomes" id="UP000237000"/>
    </source>
</evidence>
<name>A0A2P5B2K4_TREOI</name>
<sequence>MVELRTTQLQSQVSLSASNSSTRTTPARIDETTIANKVLGVRQGYWRGVSPKLKGAISTSSTTASPSHDPLIPDLELRDFFSQTQSYLAATHHLR</sequence>
<feature type="compositionally biased region" description="Low complexity" evidence="1">
    <location>
        <begin position="1"/>
        <end position="22"/>
    </location>
</feature>
<evidence type="ECO:0000256" key="1">
    <source>
        <dbReference type="SAM" id="MobiDB-lite"/>
    </source>
</evidence>